<organism evidence="1">
    <name type="scientific">Candidatus Enterococcus clewellii</name>
    <dbReference type="NCBI Taxonomy" id="1834193"/>
    <lineage>
        <taxon>Bacteria</taxon>
        <taxon>Bacillati</taxon>
        <taxon>Bacillota</taxon>
        <taxon>Bacilli</taxon>
        <taxon>Lactobacillales</taxon>
        <taxon>Enterococcaceae</taxon>
        <taxon>Enterococcus</taxon>
    </lineage>
</organism>
<dbReference type="AlphaFoldDB" id="A0A242K709"/>
<gene>
    <name evidence="1" type="ORF">A5888_002220</name>
</gene>
<comment type="caution">
    <text evidence="1">The sequence shown here is derived from an EMBL/GenBank/DDBJ whole genome shotgun (WGS) entry which is preliminary data.</text>
</comment>
<name>A0A242K709_9ENTE</name>
<protein>
    <submittedName>
        <fullName evidence="1">Uncharacterized protein</fullName>
    </submittedName>
</protein>
<evidence type="ECO:0000313" key="1">
    <source>
        <dbReference type="EMBL" id="OTP16006.1"/>
    </source>
</evidence>
<sequence>MKQNLGYYIQAVNDIVQDTEKIGESMNSYYEEIREAIDKDKVDELSPEKMTEIKEVFEGGTKKYELIMKKIEQLRPPVKVIGIHKKLERSYIEYIAGCKEMTMSLDAEKGIDTKLFNSSEEKQDKATDDISFCITKMSNTSVSYTHLDVYKRQLQCSPEHRTN</sequence>
<proteinExistence type="predicted"/>
<reference evidence="1" key="1">
    <citation type="submission" date="2017-05" db="EMBL/GenBank/DDBJ databases">
        <title>The Genome Sequence of Enterococcus sp. 9E7_DIV0242.</title>
        <authorList>
            <consortium name="The Broad Institute Genomics Platform"/>
            <consortium name="The Broad Institute Genomic Center for Infectious Diseases"/>
            <person name="Earl A."/>
            <person name="Manson A."/>
            <person name="Schwartman J."/>
            <person name="Gilmore M."/>
            <person name="Abouelleil A."/>
            <person name="Cao P."/>
            <person name="Chapman S."/>
            <person name="Cusick C."/>
            <person name="Shea T."/>
            <person name="Young S."/>
            <person name="Neafsey D."/>
            <person name="Nusbaum C."/>
            <person name="Birren B."/>
        </authorList>
    </citation>
    <scope>NUCLEOTIDE SEQUENCE [LARGE SCALE GENOMIC DNA]</scope>
    <source>
        <strain evidence="1">9E7_DIV0242</strain>
    </source>
</reference>
<dbReference type="EMBL" id="NGMM01000003">
    <property type="protein sequence ID" value="OTP16006.1"/>
    <property type="molecule type" value="Genomic_DNA"/>
</dbReference>
<accession>A0A242K709</accession>